<evidence type="ECO:0000256" key="1">
    <source>
        <dbReference type="ARBA" id="ARBA00008136"/>
    </source>
</evidence>
<dbReference type="InterPro" id="IPR003738">
    <property type="entry name" value="SRAP"/>
</dbReference>
<evidence type="ECO:0000256" key="4">
    <source>
        <dbReference type="ARBA" id="ARBA00022801"/>
    </source>
</evidence>
<evidence type="ECO:0000256" key="5">
    <source>
        <dbReference type="ARBA" id="ARBA00023124"/>
    </source>
</evidence>
<dbReference type="Proteomes" id="UP000035199">
    <property type="component" value="Chromosome"/>
</dbReference>
<dbReference type="InterPro" id="IPR036590">
    <property type="entry name" value="SRAP-like"/>
</dbReference>
<keyword evidence="7" id="KW-0456">Lyase</keyword>
<accession>A0A0G3GVH9</accession>
<keyword evidence="6" id="KW-0238">DNA-binding</keyword>
<dbReference type="SUPFAM" id="SSF143081">
    <property type="entry name" value="BB1717-like"/>
    <property type="match status" value="1"/>
</dbReference>
<comment type="similarity">
    <text evidence="1 8">Belongs to the SOS response-associated peptidase family.</text>
</comment>
<dbReference type="AlphaFoldDB" id="A0A0G3GVH9"/>
<dbReference type="GO" id="GO:0006508">
    <property type="term" value="P:proteolysis"/>
    <property type="evidence" value="ECO:0007669"/>
    <property type="project" value="UniProtKB-KW"/>
</dbReference>
<dbReference type="RefSeq" id="WP_047261409.1">
    <property type="nucleotide sequence ID" value="NZ_CP011542.1"/>
</dbReference>
<reference evidence="10" key="2">
    <citation type="submission" date="2015-05" db="EMBL/GenBank/DDBJ databases">
        <title>Complete genome sequence of Corynebacterium mustelae DSM 45274, isolated from various tissues of a male ferret with lethal sepsis.</title>
        <authorList>
            <person name="Ruckert C."/>
            <person name="Albersmeier A."/>
            <person name="Winkler A."/>
            <person name="Tauch A."/>
        </authorList>
    </citation>
    <scope>NUCLEOTIDE SEQUENCE [LARGE SCALE GENOMIC DNA]</scope>
    <source>
        <strain evidence="10">DSM 45274</strain>
    </source>
</reference>
<dbReference type="PANTHER" id="PTHR13604">
    <property type="entry name" value="DC12-RELATED"/>
    <property type="match status" value="1"/>
</dbReference>
<keyword evidence="10" id="KW-1185">Reference proteome</keyword>
<dbReference type="STRING" id="571915.CMUST_03950"/>
<name>A0A0G3GVH9_9CORY</name>
<evidence type="ECO:0000313" key="9">
    <source>
        <dbReference type="EMBL" id="AKK05134.1"/>
    </source>
</evidence>
<dbReference type="KEGG" id="cmv:CMUST_03950"/>
<dbReference type="Gene3D" id="3.90.1680.10">
    <property type="entry name" value="SOS response associated peptidase-like"/>
    <property type="match status" value="1"/>
</dbReference>
<gene>
    <name evidence="9" type="ORF">CMUST_03950</name>
</gene>
<evidence type="ECO:0000256" key="3">
    <source>
        <dbReference type="ARBA" id="ARBA00022763"/>
    </source>
</evidence>
<evidence type="ECO:0000256" key="6">
    <source>
        <dbReference type="ARBA" id="ARBA00023125"/>
    </source>
</evidence>
<protein>
    <recommendedName>
        <fullName evidence="8">Abasic site processing protein</fullName>
        <ecNumber evidence="8">3.4.-.-</ecNumber>
    </recommendedName>
</protein>
<keyword evidence="5" id="KW-0190">Covalent protein-DNA linkage</keyword>
<organism evidence="9 10">
    <name type="scientific">Corynebacterium mustelae</name>
    <dbReference type="NCBI Taxonomy" id="571915"/>
    <lineage>
        <taxon>Bacteria</taxon>
        <taxon>Bacillati</taxon>
        <taxon>Actinomycetota</taxon>
        <taxon>Actinomycetes</taxon>
        <taxon>Mycobacteriales</taxon>
        <taxon>Corynebacteriaceae</taxon>
        <taxon>Corynebacterium</taxon>
    </lineage>
</organism>
<evidence type="ECO:0000256" key="8">
    <source>
        <dbReference type="RuleBase" id="RU364100"/>
    </source>
</evidence>
<sequence length="224" mass="25024">MCGRFVLFASDDEVMTLPGFENIYAPAGLPPARYNIAPTHIIPILRAGDTPTEGVIEPARWGLIPAWKRDDTGTTALFNARAETVQTKPSFKDAFMFNRCAIPMSGYYEWKNKKPWWITTTELVWVAGLWSVHQGRITATMLTTAATPPLLDIHHRMPRFLRPEECHSWVFGPADQAASFLCPAPTGLVEKFQTAPANPAVGTVGNDYPELLLPPEEPENWELF</sequence>
<reference evidence="9 10" key="1">
    <citation type="journal article" date="2015" name="Genome Announc.">
        <title>Complete Genome Sequence of the Type Strain Corynebacterium mustelae DSM 45274, Isolated from Various Tissues of a Male Ferret with Lethal Sepsis.</title>
        <authorList>
            <person name="Ruckert C."/>
            <person name="Eimer J."/>
            <person name="Winkler A."/>
            <person name="Tauch A."/>
        </authorList>
    </citation>
    <scope>NUCLEOTIDE SEQUENCE [LARGE SCALE GENOMIC DNA]</scope>
    <source>
        <strain evidence="9 10">DSM 45274</strain>
    </source>
</reference>
<dbReference type="GO" id="GO:0003697">
    <property type="term" value="F:single-stranded DNA binding"/>
    <property type="evidence" value="ECO:0007669"/>
    <property type="project" value="InterPro"/>
</dbReference>
<dbReference type="GO" id="GO:0008233">
    <property type="term" value="F:peptidase activity"/>
    <property type="evidence" value="ECO:0007669"/>
    <property type="project" value="UniProtKB-KW"/>
</dbReference>
<keyword evidence="3" id="KW-0227">DNA damage</keyword>
<keyword evidence="2 8" id="KW-0645">Protease</keyword>
<dbReference type="EC" id="3.4.-.-" evidence="8"/>
<dbReference type="GO" id="GO:0016829">
    <property type="term" value="F:lyase activity"/>
    <property type="evidence" value="ECO:0007669"/>
    <property type="project" value="UniProtKB-KW"/>
</dbReference>
<dbReference type="PANTHER" id="PTHR13604:SF0">
    <property type="entry name" value="ABASIC SITE PROCESSING PROTEIN HMCES"/>
    <property type="match status" value="1"/>
</dbReference>
<evidence type="ECO:0000256" key="7">
    <source>
        <dbReference type="ARBA" id="ARBA00023239"/>
    </source>
</evidence>
<dbReference type="GO" id="GO:0106300">
    <property type="term" value="P:protein-DNA covalent cross-linking repair"/>
    <property type="evidence" value="ECO:0007669"/>
    <property type="project" value="InterPro"/>
</dbReference>
<dbReference type="EMBL" id="CP011542">
    <property type="protein sequence ID" value="AKK05134.1"/>
    <property type="molecule type" value="Genomic_DNA"/>
</dbReference>
<dbReference type="PATRIC" id="fig|571915.4.peg.843"/>
<dbReference type="OrthoDB" id="9782620at2"/>
<evidence type="ECO:0000256" key="2">
    <source>
        <dbReference type="ARBA" id="ARBA00022670"/>
    </source>
</evidence>
<evidence type="ECO:0000313" key="10">
    <source>
        <dbReference type="Proteomes" id="UP000035199"/>
    </source>
</evidence>
<dbReference type="Pfam" id="PF02586">
    <property type="entry name" value="SRAP"/>
    <property type="match status" value="1"/>
</dbReference>
<keyword evidence="4 8" id="KW-0378">Hydrolase</keyword>
<proteinExistence type="inferred from homology"/>